<proteinExistence type="predicted"/>
<evidence type="ECO:0000313" key="3">
    <source>
        <dbReference type="EMBL" id="HIV03779.1"/>
    </source>
</evidence>
<evidence type="ECO:0000256" key="1">
    <source>
        <dbReference type="SAM" id="MobiDB-lite"/>
    </source>
</evidence>
<feature type="chain" id="PRO_5038359414" description="Tetratricopeptide repeat protein" evidence="2">
    <location>
        <begin position="23"/>
        <end position="410"/>
    </location>
</feature>
<dbReference type="Gene3D" id="1.25.40.10">
    <property type="entry name" value="Tetratricopeptide repeat domain"/>
    <property type="match status" value="1"/>
</dbReference>
<reference evidence="3" key="2">
    <citation type="journal article" date="2021" name="PeerJ">
        <title>Extensive microbial diversity within the chicken gut microbiome revealed by metagenomics and culture.</title>
        <authorList>
            <person name="Gilroy R."/>
            <person name="Ravi A."/>
            <person name="Getino M."/>
            <person name="Pursley I."/>
            <person name="Horton D.L."/>
            <person name="Alikhan N.F."/>
            <person name="Baker D."/>
            <person name="Gharbi K."/>
            <person name="Hall N."/>
            <person name="Watson M."/>
            <person name="Adriaenssens E.M."/>
            <person name="Foster-Nyarko E."/>
            <person name="Jarju S."/>
            <person name="Secka A."/>
            <person name="Antonio M."/>
            <person name="Oren A."/>
            <person name="Chaudhuri R.R."/>
            <person name="La Ragione R."/>
            <person name="Hildebrand F."/>
            <person name="Pallen M.J."/>
        </authorList>
    </citation>
    <scope>NUCLEOTIDE SEQUENCE</scope>
    <source>
        <strain evidence="3">10669</strain>
    </source>
</reference>
<feature type="signal peptide" evidence="2">
    <location>
        <begin position="1"/>
        <end position="22"/>
    </location>
</feature>
<accession>A0A9D1NIK6</accession>
<name>A0A9D1NIK6_9BACT</name>
<feature type="compositionally biased region" description="Acidic residues" evidence="1">
    <location>
        <begin position="373"/>
        <end position="410"/>
    </location>
</feature>
<evidence type="ECO:0000313" key="4">
    <source>
        <dbReference type="Proteomes" id="UP000886812"/>
    </source>
</evidence>
<dbReference type="Proteomes" id="UP000886812">
    <property type="component" value="Unassembled WGS sequence"/>
</dbReference>
<evidence type="ECO:0000256" key="2">
    <source>
        <dbReference type="SAM" id="SignalP"/>
    </source>
</evidence>
<reference evidence="3" key="1">
    <citation type="submission" date="2020-10" db="EMBL/GenBank/DDBJ databases">
        <authorList>
            <person name="Gilroy R."/>
        </authorList>
    </citation>
    <scope>NUCLEOTIDE SEQUENCE</scope>
    <source>
        <strain evidence="3">10669</strain>
    </source>
</reference>
<keyword evidence="2" id="KW-0732">Signal</keyword>
<dbReference type="AlphaFoldDB" id="A0A9D1NIK6"/>
<organism evidence="3 4">
    <name type="scientific">Candidatus Spyradosoma merdigallinarum</name>
    <dbReference type="NCBI Taxonomy" id="2840950"/>
    <lineage>
        <taxon>Bacteria</taxon>
        <taxon>Pseudomonadati</taxon>
        <taxon>Verrucomicrobiota</taxon>
        <taxon>Opitutia</taxon>
        <taxon>Opitutia incertae sedis</taxon>
        <taxon>Candidatus Spyradosoma</taxon>
    </lineage>
</organism>
<gene>
    <name evidence="3" type="ORF">IAC75_01345</name>
</gene>
<comment type="caution">
    <text evidence="3">The sequence shown here is derived from an EMBL/GenBank/DDBJ whole genome shotgun (WGS) entry which is preliminary data.</text>
</comment>
<dbReference type="EMBL" id="DVOG01000036">
    <property type="protein sequence ID" value="HIV03779.1"/>
    <property type="molecule type" value="Genomic_DNA"/>
</dbReference>
<feature type="region of interest" description="Disordered" evidence="1">
    <location>
        <begin position="365"/>
        <end position="410"/>
    </location>
</feature>
<dbReference type="InterPro" id="IPR011990">
    <property type="entry name" value="TPR-like_helical_dom_sf"/>
</dbReference>
<protein>
    <recommendedName>
        <fullName evidence="5">Tetratricopeptide repeat protein</fullName>
    </recommendedName>
</protein>
<sequence>MKKKILHLLAVAAFAAVPAVVAFPQTAPAEKKSVTSAAADALKGKKTKKKKTPVVKFYFRGADPNGWFVNYPEKLLAPDAEKPQKILLWADLTDTPRGVVVSKRVFDARTGLELVDEFPLKDLVKIEWKNETQLTDARNALAQGDPATALAVSERFLQFFKDLKSVEGSLWLEAAVIKLDALDQQENDAILDSFIREIEAAPGTDKIEGLPQRIKIVRLRQQLRKGDFKRVLNDASAMIKEEDDAETLAQLTMLKGRAEFNLGEYEPALYTFLRVPVFYGNQAEFVPAAKLEVARCFLKLDSPDKKAQKLAEHAESYIMEVVNEYPMTVEAKQALELLPKDKQDAILAKRDSLEDDQKRALVAASISSSANADGDDADASSGDDELFIDEDGDLIIEEEDDFEIDDADEE</sequence>
<evidence type="ECO:0008006" key="5">
    <source>
        <dbReference type="Google" id="ProtNLM"/>
    </source>
</evidence>